<evidence type="ECO:0000256" key="3">
    <source>
        <dbReference type="ARBA" id="ARBA00022525"/>
    </source>
</evidence>
<sequence length="546" mass="60882">MALFTSTPKSKLLIEEKVTLLTLDSEDEDFSSGYDSPVHISDKDSNRNCQRRLQIEQSSDDSDFSSDESTPLEYSSSEDDDIGDDDDTDSVESMKVTSTQTLVENIRYILSMPELCDVLFIVGPQRVPLYGLRAILSTRSRSFFVMFLKHAKEAMKQTKKKTKKTKQAQPDKNNRLTIIIDNYDADIFHTFLLFVHCGSIVMEPSSVTGLLCLATEFDIPDLRNACWDFIERCLSAHANTSLLMQDTFHYGDHKAAQKLRLKTISTSSTLLKDSNDSRNSVQDSRNSVQDSRNSVQDSRNSVQDSRNSVQDSRNSGQGSSTCYGDLGCFSTSSPFFSLQRPINFLPQSPAKINARFLLYTRQNHDNVHFINMNDYTDITNSEFSGGRPTKIVSHGFLENGFDMKDAFLTEGDYNVILVDWGGGSKLPYTQATANTRVVGALIAKLIKLLQERGDAKPQDFHIIGHSLGAHIAGYAGERTPNLGRITGLDPAGPYFAGTDKLVRLDPTDATFVDAIHSDGSPLITLGMHIRVLMYFWIDLLSCNTLN</sequence>
<dbReference type="PRINTS" id="PR00823">
    <property type="entry name" value="PANCLIPASE"/>
</dbReference>
<dbReference type="PROSITE" id="PS50097">
    <property type="entry name" value="BTB"/>
    <property type="match status" value="1"/>
</dbReference>
<dbReference type="Gene3D" id="3.30.710.10">
    <property type="entry name" value="Potassium Channel Kv1.1, Chain A"/>
    <property type="match status" value="1"/>
</dbReference>
<keyword evidence="4" id="KW-1015">Disulfide bond</keyword>
<dbReference type="InterPro" id="IPR029058">
    <property type="entry name" value="AB_hydrolase_fold"/>
</dbReference>
<keyword evidence="9" id="KW-1185">Reference proteome</keyword>
<dbReference type="Pfam" id="PF00151">
    <property type="entry name" value="Lipase"/>
    <property type="match status" value="1"/>
</dbReference>
<dbReference type="PANTHER" id="PTHR11610">
    <property type="entry name" value="LIPASE"/>
    <property type="match status" value="1"/>
</dbReference>
<reference evidence="8" key="1">
    <citation type="submission" date="2021-03" db="EMBL/GenBank/DDBJ databases">
        <authorList>
            <person name="Bekaert M."/>
        </authorList>
    </citation>
    <scope>NUCLEOTIDE SEQUENCE</scope>
</reference>
<dbReference type="InterPro" id="IPR000734">
    <property type="entry name" value="TAG_lipase"/>
</dbReference>
<dbReference type="GO" id="GO:0004806">
    <property type="term" value="F:triacylglycerol lipase activity"/>
    <property type="evidence" value="ECO:0007669"/>
    <property type="project" value="UniProtKB-EC"/>
</dbReference>
<protein>
    <submittedName>
        <fullName evidence="8">PNLIP</fullName>
        <ecNumber evidence="8">3.1.1.3</ecNumber>
    </submittedName>
</protein>
<proteinExistence type="inferred from homology"/>
<feature type="region of interest" description="Disordered" evidence="6">
    <location>
        <begin position="25"/>
        <end position="96"/>
    </location>
</feature>
<dbReference type="AlphaFoldDB" id="A0A8S3T6A6"/>
<feature type="region of interest" description="Disordered" evidence="6">
    <location>
        <begin position="270"/>
        <end position="319"/>
    </location>
</feature>
<comment type="similarity">
    <text evidence="2 5">Belongs to the AB hydrolase superfamily. Lipase family.</text>
</comment>
<dbReference type="SUPFAM" id="SSF53474">
    <property type="entry name" value="alpha/beta-Hydrolases"/>
    <property type="match status" value="1"/>
</dbReference>
<dbReference type="Pfam" id="PF00651">
    <property type="entry name" value="BTB"/>
    <property type="match status" value="1"/>
</dbReference>
<evidence type="ECO:0000313" key="9">
    <source>
        <dbReference type="Proteomes" id="UP000683360"/>
    </source>
</evidence>
<dbReference type="InterPro" id="IPR011333">
    <property type="entry name" value="SKP1/BTB/POZ_sf"/>
</dbReference>
<evidence type="ECO:0000259" key="7">
    <source>
        <dbReference type="PROSITE" id="PS50097"/>
    </source>
</evidence>
<comment type="caution">
    <text evidence="8">The sequence shown here is derived from an EMBL/GenBank/DDBJ whole genome shotgun (WGS) entry which is preliminary data.</text>
</comment>
<dbReference type="OrthoDB" id="199913at2759"/>
<evidence type="ECO:0000313" key="8">
    <source>
        <dbReference type="EMBL" id="CAG2227350.1"/>
    </source>
</evidence>
<gene>
    <name evidence="8" type="ORF">MEDL_40372</name>
</gene>
<feature type="compositionally biased region" description="Acidic residues" evidence="6">
    <location>
        <begin position="76"/>
        <end position="90"/>
    </location>
</feature>
<dbReference type="EMBL" id="CAJPWZ010001961">
    <property type="protein sequence ID" value="CAG2227350.1"/>
    <property type="molecule type" value="Genomic_DNA"/>
</dbReference>
<comment type="subcellular location">
    <subcellularLocation>
        <location evidence="1">Secreted</location>
    </subcellularLocation>
</comment>
<organism evidence="8 9">
    <name type="scientific">Mytilus edulis</name>
    <name type="common">Blue mussel</name>
    <dbReference type="NCBI Taxonomy" id="6550"/>
    <lineage>
        <taxon>Eukaryota</taxon>
        <taxon>Metazoa</taxon>
        <taxon>Spiralia</taxon>
        <taxon>Lophotrochozoa</taxon>
        <taxon>Mollusca</taxon>
        <taxon>Bivalvia</taxon>
        <taxon>Autobranchia</taxon>
        <taxon>Pteriomorphia</taxon>
        <taxon>Mytilida</taxon>
        <taxon>Mytiloidea</taxon>
        <taxon>Mytilidae</taxon>
        <taxon>Mytilinae</taxon>
        <taxon>Mytilus</taxon>
    </lineage>
</organism>
<dbReference type="InterPro" id="IPR002331">
    <property type="entry name" value="Lipase_panc"/>
</dbReference>
<accession>A0A8S3T6A6</accession>
<evidence type="ECO:0000256" key="6">
    <source>
        <dbReference type="SAM" id="MobiDB-lite"/>
    </source>
</evidence>
<dbReference type="PANTHER" id="PTHR11610:SF185">
    <property type="entry name" value="LD47264P"/>
    <property type="match status" value="1"/>
</dbReference>
<dbReference type="SUPFAM" id="SSF54695">
    <property type="entry name" value="POZ domain"/>
    <property type="match status" value="1"/>
</dbReference>
<evidence type="ECO:0000256" key="2">
    <source>
        <dbReference type="ARBA" id="ARBA00010701"/>
    </source>
</evidence>
<keyword evidence="8" id="KW-0378">Hydrolase</keyword>
<feature type="domain" description="BTB" evidence="7">
    <location>
        <begin position="116"/>
        <end position="204"/>
    </location>
</feature>
<evidence type="ECO:0000256" key="4">
    <source>
        <dbReference type="ARBA" id="ARBA00023157"/>
    </source>
</evidence>
<dbReference type="InterPro" id="IPR013818">
    <property type="entry name" value="Lipase"/>
</dbReference>
<evidence type="ECO:0000256" key="1">
    <source>
        <dbReference type="ARBA" id="ARBA00004613"/>
    </source>
</evidence>
<dbReference type="GO" id="GO:0005615">
    <property type="term" value="C:extracellular space"/>
    <property type="evidence" value="ECO:0007669"/>
    <property type="project" value="TreeGrafter"/>
</dbReference>
<name>A0A8S3T6A6_MYTED</name>
<dbReference type="EC" id="3.1.1.3" evidence="8"/>
<dbReference type="SMART" id="SM00225">
    <property type="entry name" value="BTB"/>
    <property type="match status" value="1"/>
</dbReference>
<keyword evidence="3" id="KW-0964">Secreted</keyword>
<dbReference type="PRINTS" id="PR00821">
    <property type="entry name" value="TAGLIPASE"/>
</dbReference>
<dbReference type="InterPro" id="IPR000210">
    <property type="entry name" value="BTB/POZ_dom"/>
</dbReference>
<dbReference type="Gene3D" id="3.40.50.1820">
    <property type="entry name" value="alpha/beta hydrolase"/>
    <property type="match status" value="1"/>
</dbReference>
<dbReference type="GO" id="GO:0016042">
    <property type="term" value="P:lipid catabolic process"/>
    <property type="evidence" value="ECO:0007669"/>
    <property type="project" value="TreeGrafter"/>
</dbReference>
<dbReference type="Proteomes" id="UP000683360">
    <property type="component" value="Unassembled WGS sequence"/>
</dbReference>
<evidence type="ECO:0000256" key="5">
    <source>
        <dbReference type="RuleBase" id="RU004262"/>
    </source>
</evidence>